<feature type="domain" description="HTH araC/xylS-type" evidence="4">
    <location>
        <begin position="203"/>
        <end position="301"/>
    </location>
</feature>
<evidence type="ECO:0000256" key="3">
    <source>
        <dbReference type="ARBA" id="ARBA00023163"/>
    </source>
</evidence>
<dbReference type="PANTHER" id="PTHR46796:SF7">
    <property type="entry name" value="ARAC FAMILY TRANSCRIPTIONAL REGULATOR"/>
    <property type="match status" value="1"/>
</dbReference>
<evidence type="ECO:0000256" key="2">
    <source>
        <dbReference type="ARBA" id="ARBA00023125"/>
    </source>
</evidence>
<protein>
    <submittedName>
        <fullName evidence="5">AraC family transcriptional regulator</fullName>
    </submittedName>
</protein>
<dbReference type="Pfam" id="PF12833">
    <property type="entry name" value="HTH_18"/>
    <property type="match status" value="1"/>
</dbReference>
<dbReference type="Pfam" id="PF12852">
    <property type="entry name" value="Cupin_6"/>
    <property type="match status" value="1"/>
</dbReference>
<evidence type="ECO:0000313" key="6">
    <source>
        <dbReference type="Proteomes" id="UP001197214"/>
    </source>
</evidence>
<keyword evidence="6" id="KW-1185">Reference proteome</keyword>
<evidence type="ECO:0000259" key="4">
    <source>
        <dbReference type="PROSITE" id="PS01124"/>
    </source>
</evidence>
<keyword evidence="2" id="KW-0238">DNA-binding</keyword>
<dbReference type="PROSITE" id="PS01124">
    <property type="entry name" value="HTH_ARAC_FAMILY_2"/>
    <property type="match status" value="1"/>
</dbReference>
<dbReference type="PROSITE" id="PS00041">
    <property type="entry name" value="HTH_ARAC_FAMILY_1"/>
    <property type="match status" value="1"/>
</dbReference>
<evidence type="ECO:0000313" key="5">
    <source>
        <dbReference type="EMBL" id="MBW4330097.1"/>
    </source>
</evidence>
<dbReference type="InterPro" id="IPR018062">
    <property type="entry name" value="HTH_AraC-typ_CS"/>
</dbReference>
<dbReference type="Proteomes" id="UP001197214">
    <property type="component" value="Unassembled WGS sequence"/>
</dbReference>
<dbReference type="RefSeq" id="WP_219237211.1">
    <property type="nucleotide sequence ID" value="NZ_JAHWZX010000003.1"/>
</dbReference>
<dbReference type="PANTHER" id="PTHR46796">
    <property type="entry name" value="HTH-TYPE TRANSCRIPTIONAL ACTIVATOR RHAS-RELATED"/>
    <property type="match status" value="1"/>
</dbReference>
<keyword evidence="3" id="KW-0804">Transcription</keyword>
<proteinExistence type="predicted"/>
<dbReference type="InterPro" id="IPR018060">
    <property type="entry name" value="HTH_AraC"/>
</dbReference>
<dbReference type="SMART" id="SM00342">
    <property type="entry name" value="HTH_ARAC"/>
    <property type="match status" value="1"/>
</dbReference>
<name>A0ABS6XIR9_9SPHN</name>
<sequence>MDPLSQLFTLLKPAATISSGFDAGGDWAIAFDDQRKQIKCYAISSGQCWLAVEGVESPVLLQAGDCFVLPRGRPFRLASNLALTPIPASTIFPGARDGGMVTVNGGGSFSLIGSRFAVRGNQSAMLLGLLPPIVHLRGEKEREAIRWSVDRMMQELRDAQPGGDLIAQHLAHMMLIQALRVRLAEGVGKGAGWFFALADPRLNGAISAIHDEPDRRWTLKELAERAGMSRSLFAQRFREIVGETPMQYLTRWRMMLACDRLENEGASVSSVAIGTGYESESAFSTAFKRIVGCSPRDYCRMRPAMDAPSERKAYAGVLA</sequence>
<dbReference type="InterPro" id="IPR050204">
    <property type="entry name" value="AraC_XylS_family_regulators"/>
</dbReference>
<organism evidence="5 6">
    <name type="scientific">Stakelama flava</name>
    <dbReference type="NCBI Taxonomy" id="2860338"/>
    <lineage>
        <taxon>Bacteria</taxon>
        <taxon>Pseudomonadati</taxon>
        <taxon>Pseudomonadota</taxon>
        <taxon>Alphaproteobacteria</taxon>
        <taxon>Sphingomonadales</taxon>
        <taxon>Sphingomonadaceae</taxon>
        <taxon>Stakelama</taxon>
    </lineage>
</organism>
<gene>
    <name evidence="5" type="ORF">KY084_04315</name>
</gene>
<reference evidence="5 6" key="1">
    <citation type="submission" date="2021-07" db="EMBL/GenBank/DDBJ databases">
        <title>Stakelama flava sp. nov., a novel endophytic bacterium isolated from branch of Kandelia candel.</title>
        <authorList>
            <person name="Tuo L."/>
        </authorList>
    </citation>
    <scope>NUCLEOTIDE SEQUENCE [LARGE SCALE GENOMIC DNA]</scope>
    <source>
        <strain evidence="5 6">CBK3Z-3</strain>
    </source>
</reference>
<accession>A0ABS6XIR9</accession>
<evidence type="ECO:0000256" key="1">
    <source>
        <dbReference type="ARBA" id="ARBA00023015"/>
    </source>
</evidence>
<dbReference type="EMBL" id="JAHWZX010000003">
    <property type="protein sequence ID" value="MBW4330097.1"/>
    <property type="molecule type" value="Genomic_DNA"/>
</dbReference>
<dbReference type="InterPro" id="IPR032783">
    <property type="entry name" value="AraC_lig"/>
</dbReference>
<keyword evidence="1" id="KW-0805">Transcription regulation</keyword>
<comment type="caution">
    <text evidence="5">The sequence shown here is derived from an EMBL/GenBank/DDBJ whole genome shotgun (WGS) entry which is preliminary data.</text>
</comment>